<organism evidence="2 4">
    <name type="scientific">Polaribacter dokdonensis DSW-5</name>
    <dbReference type="NCBI Taxonomy" id="1300348"/>
    <lineage>
        <taxon>Bacteria</taxon>
        <taxon>Pseudomonadati</taxon>
        <taxon>Bacteroidota</taxon>
        <taxon>Flavobacteriia</taxon>
        <taxon>Flavobacteriales</taxon>
        <taxon>Flavobacteriaceae</taxon>
    </lineage>
</organism>
<gene>
    <name evidence="2" type="ORF">I602_556</name>
    <name evidence="3" type="ORF">SAMN05444353_1226</name>
</gene>
<reference evidence="3 5" key="2">
    <citation type="submission" date="2016-10" db="EMBL/GenBank/DDBJ databases">
        <authorList>
            <person name="Varghese N."/>
            <person name="Submissions S."/>
        </authorList>
    </citation>
    <scope>NUCLEOTIDE SEQUENCE [LARGE SCALE GENOMIC DNA]</scope>
    <source>
        <strain evidence="3 5">DSW-5</strain>
    </source>
</reference>
<comment type="caution">
    <text evidence="2">The sequence shown here is derived from an EMBL/GenBank/DDBJ whole genome shotgun (WGS) entry which is preliminary data.</text>
</comment>
<feature type="transmembrane region" description="Helical" evidence="1">
    <location>
        <begin position="45"/>
        <end position="67"/>
    </location>
</feature>
<keyword evidence="1" id="KW-1133">Transmembrane helix</keyword>
<evidence type="ECO:0000256" key="1">
    <source>
        <dbReference type="SAM" id="Phobius"/>
    </source>
</evidence>
<name>A0A0M9CEW8_9FLAO</name>
<feature type="transmembrane region" description="Helical" evidence="1">
    <location>
        <begin position="88"/>
        <end position="106"/>
    </location>
</feature>
<evidence type="ECO:0000313" key="2">
    <source>
        <dbReference type="EMBL" id="KOY50996.1"/>
    </source>
</evidence>
<keyword evidence="1" id="KW-0472">Membrane</keyword>
<dbReference type="EMBL" id="FNUE01000001">
    <property type="protein sequence ID" value="SEE21079.1"/>
    <property type="molecule type" value="Genomic_DNA"/>
</dbReference>
<dbReference type="Proteomes" id="UP000183071">
    <property type="component" value="Unassembled WGS sequence"/>
</dbReference>
<dbReference type="EMBL" id="LGBR01000001">
    <property type="protein sequence ID" value="KOY50996.1"/>
    <property type="molecule type" value="Genomic_DNA"/>
</dbReference>
<dbReference type="PATRIC" id="fig|1300348.6.peg.555"/>
<keyword evidence="1" id="KW-0812">Transmembrane</keyword>
<accession>A0A0M9CEW8</accession>
<sequence>MFKLLPHRFKRIGLIIAPSGFFLWILMQIGWITEFSQFIGLSNPKILNVSSAILGFFSFLFGTYALAFSKEKIEDEMIKNIRLKSFQFAAFLQILFLIVGLAWIGFMKNPPRDSGLMLFFILAIFIFWIIYIIRFNYIIHIQIYKYEK</sequence>
<feature type="transmembrane region" description="Helical" evidence="1">
    <location>
        <begin position="12"/>
        <end position="33"/>
    </location>
</feature>
<evidence type="ECO:0000313" key="4">
    <source>
        <dbReference type="Proteomes" id="UP000037716"/>
    </source>
</evidence>
<dbReference type="Proteomes" id="UP000037716">
    <property type="component" value="Unassembled WGS sequence"/>
</dbReference>
<keyword evidence="5" id="KW-1185">Reference proteome</keyword>
<reference evidence="2 4" key="1">
    <citation type="submission" date="2015-07" db="EMBL/GenBank/DDBJ databases">
        <title>Genome of Polaribacter dokdonenesis DSW-5, isolated from seawater off Dokdo in Korea.</title>
        <authorList>
            <person name="Yoon K."/>
            <person name="Song J.Y."/>
            <person name="Kim J.F."/>
        </authorList>
    </citation>
    <scope>NUCLEOTIDE SEQUENCE [LARGE SCALE GENOMIC DNA]</scope>
    <source>
        <strain evidence="2 4">DSW-5</strain>
    </source>
</reference>
<evidence type="ECO:0000313" key="5">
    <source>
        <dbReference type="Proteomes" id="UP000183071"/>
    </source>
</evidence>
<feature type="transmembrane region" description="Helical" evidence="1">
    <location>
        <begin position="118"/>
        <end position="139"/>
    </location>
</feature>
<evidence type="ECO:0000313" key="3">
    <source>
        <dbReference type="EMBL" id="SEE21079.1"/>
    </source>
</evidence>
<dbReference type="OrthoDB" id="894278at2"/>
<protein>
    <submittedName>
        <fullName evidence="2">Uncharacterized protein</fullName>
    </submittedName>
</protein>
<proteinExistence type="predicted"/>
<dbReference type="RefSeq" id="WP_053973230.1">
    <property type="nucleotide sequence ID" value="NZ_FNUE01000001.1"/>
</dbReference>
<dbReference type="AlphaFoldDB" id="A0A0M9CEW8"/>
<dbReference type="STRING" id="1300348.I602_556"/>